<dbReference type="Proteomes" id="UP001497392">
    <property type="component" value="Unassembled WGS sequence"/>
</dbReference>
<sequence length="85" mass="9352">MPLQGRRLAAAAGYRRLFAEGEGEGEGSNIQSFGCFPDFYYPQDFDDWIQGHFKEPLYSAGSKINPAGIILWLLHGAGILSLAFV</sequence>
<evidence type="ECO:0000313" key="2">
    <source>
        <dbReference type="Proteomes" id="UP001497392"/>
    </source>
</evidence>
<gene>
    <name evidence="1" type="primary">g5951</name>
    <name evidence="1" type="ORF">VP750_LOCUS5095</name>
</gene>
<protein>
    <submittedName>
        <fullName evidence="1">G5951 protein</fullName>
    </submittedName>
</protein>
<evidence type="ECO:0000313" key="1">
    <source>
        <dbReference type="EMBL" id="CAL5223436.1"/>
    </source>
</evidence>
<comment type="caution">
    <text evidence="1">The sequence shown here is derived from an EMBL/GenBank/DDBJ whole genome shotgun (WGS) entry which is preliminary data.</text>
</comment>
<keyword evidence="2" id="KW-1185">Reference proteome</keyword>
<dbReference type="EMBL" id="CAXHTA020000008">
    <property type="protein sequence ID" value="CAL5223436.1"/>
    <property type="molecule type" value="Genomic_DNA"/>
</dbReference>
<organism evidence="1 2">
    <name type="scientific">Coccomyxa viridis</name>
    <dbReference type="NCBI Taxonomy" id="1274662"/>
    <lineage>
        <taxon>Eukaryota</taxon>
        <taxon>Viridiplantae</taxon>
        <taxon>Chlorophyta</taxon>
        <taxon>core chlorophytes</taxon>
        <taxon>Trebouxiophyceae</taxon>
        <taxon>Trebouxiophyceae incertae sedis</taxon>
        <taxon>Coccomyxaceae</taxon>
        <taxon>Coccomyxa</taxon>
    </lineage>
</organism>
<name>A0ABP1FVI3_9CHLO</name>
<reference evidence="1 2" key="1">
    <citation type="submission" date="2024-06" db="EMBL/GenBank/DDBJ databases">
        <authorList>
            <person name="Kraege A."/>
            <person name="Thomma B."/>
        </authorList>
    </citation>
    <scope>NUCLEOTIDE SEQUENCE [LARGE SCALE GENOMIC DNA]</scope>
</reference>
<proteinExistence type="predicted"/>
<accession>A0ABP1FVI3</accession>